<sequence length="710" mass="75949">MSRDRAIGIMCPDIWGTYFCQVLGGIQSAARRFGYRVIAIRSSPRDVHRLKLARGLIDGWIAAVDPTGIELFLDAGQPVVTLSAPFRDARCPCVLPDNHGGALSAIHHLIEHGHRRIVFAGNMAQGDIRQRFKAYQDALEAHGIPFDPGLVIEIPDNERASGQLAAERLLASGAPCTAMFVATDHGALGAMDTLLAAGRRIPEDIALVGFDDIESARYAAPPLTTVRQQFDWLGRTAAQLLIDLLAGVAVPGAGHVAPTTLIPRRSCGCVPGGAPRARRSRPPERAADWKDALAGELLELMSFSAASDRGAPQAHTWPEVAEVIEGLEAAARGAPPPPRAALARAWRQAVHQMPDVDALLLLGDRLERAGRALLRAEGDTAAEERVAAYVRQARRDVMACRVAIERARADYLNGLLDINLVVRKTLLEDADGGGSKLSWLSAVQMSWGCLGVWDTPSASGPVLRIIESACPGGQAASPQAGTRIAAEEFPPRAWLPASAHPEDDHVMRLLPLRGEDGERGLLAISAPVSSPLGLDHRDMAMWVAMLSTSLERAWLIESLIAQEGQARAAYERERALADAVRRLGCPVIPLDQGVLLVPLIGAIDAERAGQVLEVVLAEMSRQGAEVLLMDITGVPVADAQVAQSLLKTARAAVLLGAEVIVVGMRPQVAQGFTQLGIDLHGMTLYPTLGKALAALRARRRPESEPRAPRA</sequence>
<evidence type="ECO:0000256" key="2">
    <source>
        <dbReference type="ARBA" id="ARBA00023125"/>
    </source>
</evidence>
<keyword evidence="1" id="KW-0805">Transcription regulation</keyword>
<dbReference type="Proteomes" id="UP000295781">
    <property type="component" value="Chromosome"/>
</dbReference>
<proteinExistence type="predicted"/>
<accession>A0A4P2PVK3</accession>
<dbReference type="SUPFAM" id="SSF53822">
    <property type="entry name" value="Periplasmic binding protein-like I"/>
    <property type="match status" value="1"/>
</dbReference>
<evidence type="ECO:0000313" key="5">
    <source>
        <dbReference type="EMBL" id="AUX20825.1"/>
    </source>
</evidence>
<protein>
    <submittedName>
        <fullName evidence="5">LacI family transcriptional regulator</fullName>
    </submittedName>
</protein>
<dbReference type="CDD" id="cd06267">
    <property type="entry name" value="PBP1_LacI_sugar_binding-like"/>
    <property type="match status" value="1"/>
</dbReference>
<keyword evidence="3" id="KW-0804">Transcription</keyword>
<dbReference type="AlphaFoldDB" id="A0A4P2PVK3"/>
<dbReference type="Gene3D" id="3.30.750.24">
    <property type="entry name" value="STAS domain"/>
    <property type="match status" value="1"/>
</dbReference>
<dbReference type="EMBL" id="CP012670">
    <property type="protein sequence ID" value="AUX20825.1"/>
    <property type="molecule type" value="Genomic_DNA"/>
</dbReference>
<dbReference type="InterPro" id="IPR002645">
    <property type="entry name" value="STAS_dom"/>
</dbReference>
<dbReference type="Gene3D" id="3.40.50.2300">
    <property type="match status" value="2"/>
</dbReference>
<dbReference type="GO" id="GO:0000976">
    <property type="term" value="F:transcription cis-regulatory region binding"/>
    <property type="evidence" value="ECO:0007669"/>
    <property type="project" value="TreeGrafter"/>
</dbReference>
<dbReference type="Pfam" id="PF01740">
    <property type="entry name" value="STAS"/>
    <property type="match status" value="1"/>
</dbReference>
<evidence type="ECO:0000256" key="3">
    <source>
        <dbReference type="ARBA" id="ARBA00023163"/>
    </source>
</evidence>
<dbReference type="GO" id="GO:0003700">
    <property type="term" value="F:DNA-binding transcription factor activity"/>
    <property type="evidence" value="ECO:0007669"/>
    <property type="project" value="TreeGrafter"/>
</dbReference>
<dbReference type="PANTHER" id="PTHR30146">
    <property type="entry name" value="LACI-RELATED TRANSCRIPTIONAL REPRESSOR"/>
    <property type="match status" value="1"/>
</dbReference>
<dbReference type="Pfam" id="PF13377">
    <property type="entry name" value="Peripla_BP_3"/>
    <property type="match status" value="1"/>
</dbReference>
<dbReference type="CDD" id="cd07041">
    <property type="entry name" value="STAS_RsbR_RsbS_like"/>
    <property type="match status" value="1"/>
</dbReference>
<reference evidence="5 6" key="1">
    <citation type="submission" date="2015-09" db="EMBL/GenBank/DDBJ databases">
        <title>Sorangium comparison.</title>
        <authorList>
            <person name="Zaburannyi N."/>
            <person name="Bunk B."/>
            <person name="Overmann J."/>
            <person name="Mueller R."/>
        </authorList>
    </citation>
    <scope>NUCLEOTIDE SEQUENCE [LARGE SCALE GENOMIC DNA]</scope>
    <source>
        <strain evidence="5 6">So ceGT47</strain>
    </source>
</reference>
<feature type="domain" description="STAS" evidence="4">
    <location>
        <begin position="592"/>
        <end position="695"/>
    </location>
</feature>
<dbReference type="InterPro" id="IPR028082">
    <property type="entry name" value="Peripla_BP_I"/>
</dbReference>
<dbReference type="RefSeq" id="WP_165373065.1">
    <property type="nucleotide sequence ID" value="NZ_CP012670.1"/>
</dbReference>
<dbReference type="PROSITE" id="PS50801">
    <property type="entry name" value="STAS"/>
    <property type="match status" value="1"/>
</dbReference>
<organism evidence="5 6">
    <name type="scientific">Sorangium cellulosum</name>
    <name type="common">Polyangium cellulosum</name>
    <dbReference type="NCBI Taxonomy" id="56"/>
    <lineage>
        <taxon>Bacteria</taxon>
        <taxon>Pseudomonadati</taxon>
        <taxon>Myxococcota</taxon>
        <taxon>Polyangia</taxon>
        <taxon>Polyangiales</taxon>
        <taxon>Polyangiaceae</taxon>
        <taxon>Sorangium</taxon>
    </lineage>
</organism>
<gene>
    <name evidence="5" type="primary">lacI</name>
    <name evidence="5" type="ORF">SOCEGT47_012990</name>
</gene>
<dbReference type="PANTHER" id="PTHR30146:SF109">
    <property type="entry name" value="HTH-TYPE TRANSCRIPTIONAL REGULATOR GALS"/>
    <property type="match status" value="1"/>
</dbReference>
<keyword evidence="2" id="KW-0238">DNA-binding</keyword>
<name>A0A4P2PVK3_SORCE</name>
<evidence type="ECO:0000256" key="1">
    <source>
        <dbReference type="ARBA" id="ARBA00023015"/>
    </source>
</evidence>
<evidence type="ECO:0000313" key="6">
    <source>
        <dbReference type="Proteomes" id="UP000295781"/>
    </source>
</evidence>
<dbReference type="InterPro" id="IPR046335">
    <property type="entry name" value="LacI/GalR-like_sensor"/>
</dbReference>
<dbReference type="InterPro" id="IPR036513">
    <property type="entry name" value="STAS_dom_sf"/>
</dbReference>
<evidence type="ECO:0000259" key="4">
    <source>
        <dbReference type="PROSITE" id="PS50801"/>
    </source>
</evidence>
<dbReference type="SUPFAM" id="SSF52091">
    <property type="entry name" value="SpoIIaa-like"/>
    <property type="match status" value="1"/>
</dbReference>